<evidence type="ECO:0000256" key="6">
    <source>
        <dbReference type="ARBA" id="ARBA00023136"/>
    </source>
</evidence>
<organism evidence="10 11">
    <name type="scientific">Lithospermum erythrorhizon</name>
    <name type="common">Purple gromwell</name>
    <name type="synonym">Lithospermum officinale var. erythrorhizon</name>
    <dbReference type="NCBI Taxonomy" id="34254"/>
    <lineage>
        <taxon>Eukaryota</taxon>
        <taxon>Viridiplantae</taxon>
        <taxon>Streptophyta</taxon>
        <taxon>Embryophyta</taxon>
        <taxon>Tracheophyta</taxon>
        <taxon>Spermatophyta</taxon>
        <taxon>Magnoliopsida</taxon>
        <taxon>eudicotyledons</taxon>
        <taxon>Gunneridae</taxon>
        <taxon>Pentapetalae</taxon>
        <taxon>asterids</taxon>
        <taxon>lamiids</taxon>
        <taxon>Boraginales</taxon>
        <taxon>Boraginaceae</taxon>
        <taxon>Boraginoideae</taxon>
        <taxon>Lithospermeae</taxon>
        <taxon>Lithospermum</taxon>
    </lineage>
</organism>
<protein>
    <submittedName>
        <fullName evidence="10">Scaffold/adaptor protein</fullName>
    </submittedName>
</protein>
<keyword evidence="11" id="KW-1185">Reference proteome</keyword>
<reference evidence="10 11" key="1">
    <citation type="submission" date="2024-01" db="EMBL/GenBank/DDBJ databases">
        <title>The complete chloroplast genome sequence of Lithospermum erythrorhizon: insights into the phylogenetic relationship among Boraginaceae species and the maternal lineages of purple gromwells.</title>
        <authorList>
            <person name="Okada T."/>
            <person name="Watanabe K."/>
        </authorList>
    </citation>
    <scope>NUCLEOTIDE SEQUENCE [LARGE SCALE GENOMIC DNA]</scope>
</reference>
<evidence type="ECO:0000256" key="5">
    <source>
        <dbReference type="ARBA" id="ARBA00022989"/>
    </source>
</evidence>
<evidence type="ECO:0000256" key="4">
    <source>
        <dbReference type="ARBA" id="ARBA00022692"/>
    </source>
</evidence>
<evidence type="ECO:0000256" key="2">
    <source>
        <dbReference type="ARBA" id="ARBA00007937"/>
    </source>
</evidence>
<dbReference type="Pfam" id="PF23270">
    <property type="entry name" value="HAD_RAM2_N"/>
    <property type="match status" value="1"/>
</dbReference>
<evidence type="ECO:0000259" key="9">
    <source>
        <dbReference type="SMART" id="SM00563"/>
    </source>
</evidence>
<evidence type="ECO:0000313" key="11">
    <source>
        <dbReference type="Proteomes" id="UP001454036"/>
    </source>
</evidence>
<dbReference type="GO" id="GO:0010143">
    <property type="term" value="P:cutin biosynthetic process"/>
    <property type="evidence" value="ECO:0007669"/>
    <property type="project" value="TreeGrafter"/>
</dbReference>
<dbReference type="InterPro" id="IPR056462">
    <property type="entry name" value="HAD_RAM2/GPAT1-8"/>
</dbReference>
<dbReference type="InterPro" id="IPR002123">
    <property type="entry name" value="Plipid/glycerol_acylTrfase"/>
</dbReference>
<evidence type="ECO:0000256" key="8">
    <source>
        <dbReference type="SAM" id="Phobius"/>
    </source>
</evidence>
<dbReference type="CDD" id="cd06551">
    <property type="entry name" value="LPLAT"/>
    <property type="match status" value="1"/>
</dbReference>
<comment type="similarity">
    <text evidence="2">Belongs to the GPAT/DAPAT family.</text>
</comment>
<evidence type="ECO:0000313" key="10">
    <source>
        <dbReference type="EMBL" id="GAA0157754.1"/>
    </source>
</evidence>
<accession>A0AAV3Q131</accession>
<comment type="subcellular location">
    <subcellularLocation>
        <location evidence="1">Membrane</location>
        <topology evidence="1">Multi-pass membrane protein</topology>
    </subcellularLocation>
</comment>
<dbReference type="Pfam" id="PF01553">
    <property type="entry name" value="Acyltransferase"/>
    <property type="match status" value="1"/>
</dbReference>
<feature type="domain" description="Phospholipid/glycerol acyltransferase" evidence="9">
    <location>
        <begin position="339"/>
        <end position="440"/>
    </location>
</feature>
<dbReference type="AlphaFoldDB" id="A0AAV3Q131"/>
<keyword evidence="7" id="KW-0012">Acyltransferase</keyword>
<dbReference type="PANTHER" id="PTHR15486:SF65">
    <property type="entry name" value="GLYCEROL-3-PHOSPHATE ACYLTRANSFERASE"/>
    <property type="match status" value="1"/>
</dbReference>
<dbReference type="GO" id="GO:0016791">
    <property type="term" value="F:phosphatase activity"/>
    <property type="evidence" value="ECO:0007669"/>
    <property type="project" value="TreeGrafter"/>
</dbReference>
<evidence type="ECO:0000256" key="1">
    <source>
        <dbReference type="ARBA" id="ARBA00004141"/>
    </source>
</evidence>
<evidence type="ECO:0000256" key="3">
    <source>
        <dbReference type="ARBA" id="ARBA00022679"/>
    </source>
</evidence>
<comment type="caution">
    <text evidence="10">The sequence shown here is derived from an EMBL/GenBank/DDBJ whole genome shotgun (WGS) entry which is preliminary data.</text>
</comment>
<keyword evidence="6 8" id="KW-0472">Membrane</keyword>
<keyword evidence="4 8" id="KW-0812">Transmembrane</keyword>
<dbReference type="GO" id="GO:0090447">
    <property type="term" value="F:glycerol-3-phosphate 2-O-acyltransferase activity"/>
    <property type="evidence" value="ECO:0007669"/>
    <property type="project" value="TreeGrafter"/>
</dbReference>
<sequence>MVVLKVVPYWFKCLLKRLDSSLSPHNKINFNTDFQSNFQRFSALDPKQGDQSEKTLIFHLEGVLLKSYTLFPYFFLVAFEAGGLLRSLVLFLLYPFICMFCREIRIKMMVFICFFGMKKNNLRINRSVLPKFFLEDVGYEGYEMMERHKGGRVGVTDFPTVMVEGFLKDYIGVDTILGRSLKEFYGYYVGLMEEKINLDEMMNQISNQNNNKSCLIGFGCIFNGSFNQQFLPLCQEVYFVSRSEKKQWRILPRENYPKPLIFHDGRLAFRPTYLAAATMLMWMPFGFFLCIIRLICSVYLPYKVSIPILASLGMRARLLGDKSLASLTNNRRMEKQTGTLYVCNHKTLLDPIYISFALGKTVSAVTYSISRVSEMLSPLKTVSLTRDRVEDAKMMKEILSTKDLVICPEGTTCREPYLLRFSPLFAEVTDDIVPVALDVQVTMFYGTTASGLKCLDPFFFLWNPYPMYTINFLEKLPKCHTCSGGGKSKFEVANYVQTSIANTLKFECTSYTRKDKYMILAGNEGIV</sequence>
<feature type="transmembrane region" description="Helical" evidence="8">
    <location>
        <begin position="273"/>
        <end position="295"/>
    </location>
</feature>
<dbReference type="EMBL" id="BAABME010003177">
    <property type="protein sequence ID" value="GAA0157754.1"/>
    <property type="molecule type" value="Genomic_DNA"/>
</dbReference>
<gene>
    <name evidence="10" type="ORF">LIER_14950</name>
</gene>
<dbReference type="GO" id="GO:0016020">
    <property type="term" value="C:membrane"/>
    <property type="evidence" value="ECO:0007669"/>
    <property type="project" value="UniProtKB-SubCell"/>
</dbReference>
<proteinExistence type="inferred from homology"/>
<feature type="transmembrane region" description="Helical" evidence="8">
    <location>
        <begin position="73"/>
        <end position="101"/>
    </location>
</feature>
<dbReference type="SMART" id="SM00563">
    <property type="entry name" value="PlsC"/>
    <property type="match status" value="1"/>
</dbReference>
<keyword evidence="5 8" id="KW-1133">Transmembrane helix</keyword>
<dbReference type="Proteomes" id="UP001454036">
    <property type="component" value="Unassembled WGS sequence"/>
</dbReference>
<dbReference type="SUPFAM" id="SSF69593">
    <property type="entry name" value="Glycerol-3-phosphate (1)-acyltransferase"/>
    <property type="match status" value="1"/>
</dbReference>
<name>A0AAV3Q131_LITER</name>
<keyword evidence="3" id="KW-0808">Transferase</keyword>
<dbReference type="PANTHER" id="PTHR15486">
    <property type="entry name" value="ANCIENT UBIQUITOUS PROTEIN"/>
    <property type="match status" value="1"/>
</dbReference>
<evidence type="ECO:0000256" key="7">
    <source>
        <dbReference type="ARBA" id="ARBA00023315"/>
    </source>
</evidence>